<dbReference type="GO" id="GO:0043596">
    <property type="term" value="C:nuclear replication fork"/>
    <property type="evidence" value="ECO:0007669"/>
    <property type="project" value="TreeGrafter"/>
</dbReference>
<feature type="compositionally biased region" description="Acidic residues" evidence="6">
    <location>
        <begin position="372"/>
        <end position="395"/>
    </location>
</feature>
<evidence type="ECO:0000313" key="10">
    <source>
        <dbReference type="EMBL" id="CDI54518.1"/>
    </source>
</evidence>
<dbReference type="PROSITE" id="PS00678">
    <property type="entry name" value="WD_REPEATS_1"/>
    <property type="match status" value="1"/>
</dbReference>
<reference evidence="10" key="1">
    <citation type="journal article" date="2014" name="Genome Biol. Evol.">
        <title>Gene Loss Rather Than Gene Gain Is Associated with a Host Jump from Monocots to Dicots in the Smut Fungus Melanopsichium pennsylvanicum.</title>
        <authorList>
            <person name="Sharma R."/>
            <person name="Mishra B."/>
            <person name="Runge F."/>
            <person name="Thines M."/>
        </authorList>
    </citation>
    <scope>NUCLEOTIDE SEQUENCE</scope>
    <source>
        <strain evidence="10">4</strain>
    </source>
</reference>
<evidence type="ECO:0000256" key="3">
    <source>
        <dbReference type="ARBA" id="ARBA00022737"/>
    </source>
</evidence>
<evidence type="ECO:0000256" key="6">
    <source>
        <dbReference type="SAM" id="MobiDB-lite"/>
    </source>
</evidence>
<feature type="compositionally biased region" description="Basic and acidic residues" evidence="6">
    <location>
        <begin position="999"/>
        <end position="1013"/>
    </location>
</feature>
<organism evidence="10">
    <name type="scientific">Melanopsichium pennsylvanicum 4</name>
    <dbReference type="NCBI Taxonomy" id="1398559"/>
    <lineage>
        <taxon>Eukaryota</taxon>
        <taxon>Fungi</taxon>
        <taxon>Dikarya</taxon>
        <taxon>Basidiomycota</taxon>
        <taxon>Ustilaginomycotina</taxon>
        <taxon>Ustilaginomycetes</taxon>
        <taxon>Ustilaginales</taxon>
        <taxon>Ustilaginaceae</taxon>
        <taxon>Melanopsichium</taxon>
    </lineage>
</organism>
<evidence type="ECO:0000256" key="4">
    <source>
        <dbReference type="ARBA" id="ARBA00023242"/>
    </source>
</evidence>
<dbReference type="Pfam" id="PF12341">
    <property type="entry name" value="Mcl1_mid"/>
    <property type="match status" value="1"/>
</dbReference>
<feature type="domain" description="WDHD1/CFT4 second beta-propeller" evidence="7">
    <location>
        <begin position="437"/>
        <end position="757"/>
    </location>
</feature>
<keyword evidence="3" id="KW-0677">Repeat</keyword>
<comment type="subcellular location">
    <subcellularLocation>
        <location evidence="1">Nucleus</location>
    </subcellularLocation>
</comment>
<feature type="region of interest" description="Disordered" evidence="6">
    <location>
        <begin position="1139"/>
        <end position="1171"/>
    </location>
</feature>
<dbReference type="InterPro" id="IPR036322">
    <property type="entry name" value="WD40_repeat_dom_sf"/>
</dbReference>
<evidence type="ECO:0000256" key="1">
    <source>
        <dbReference type="ARBA" id="ARBA00004123"/>
    </source>
</evidence>
<evidence type="ECO:0000259" key="9">
    <source>
        <dbReference type="Pfam" id="PF24817"/>
    </source>
</evidence>
<dbReference type="InterPro" id="IPR015943">
    <property type="entry name" value="WD40/YVTN_repeat-like_dom_sf"/>
</dbReference>
<dbReference type="InterPro" id="IPR048591">
    <property type="entry name" value="WDHD1/CFT4_hel"/>
</dbReference>
<proteinExistence type="predicted"/>
<feature type="region of interest" description="Disordered" evidence="6">
    <location>
        <begin position="999"/>
        <end position="1025"/>
    </location>
</feature>
<evidence type="ECO:0000259" key="7">
    <source>
        <dbReference type="Pfam" id="PF12341"/>
    </source>
</evidence>
<dbReference type="PANTHER" id="PTHR19932">
    <property type="entry name" value="WD REPEAT AND HMG-BOX DNA BINDING PROTEIN"/>
    <property type="match status" value="1"/>
</dbReference>
<accession>A0A077R6C2</accession>
<dbReference type="PROSITE" id="PS50082">
    <property type="entry name" value="WD_REPEATS_2"/>
    <property type="match status" value="1"/>
</dbReference>
<dbReference type="InterPro" id="IPR019775">
    <property type="entry name" value="WD40_repeat_CS"/>
</dbReference>
<dbReference type="AlphaFoldDB" id="A0A077R6C2"/>
<evidence type="ECO:0000256" key="5">
    <source>
        <dbReference type="PROSITE-ProRule" id="PRU00221"/>
    </source>
</evidence>
<protein>
    <submittedName>
        <fullName evidence="10">Related to sepB protein</fullName>
    </submittedName>
</protein>
<dbReference type="GO" id="GO:0006261">
    <property type="term" value="P:DNA-templated DNA replication"/>
    <property type="evidence" value="ECO:0007669"/>
    <property type="project" value="TreeGrafter"/>
</dbReference>
<dbReference type="SMART" id="SM00320">
    <property type="entry name" value="WD40"/>
    <property type="match status" value="5"/>
</dbReference>
<feature type="compositionally biased region" description="Low complexity" evidence="6">
    <location>
        <begin position="408"/>
        <end position="417"/>
    </location>
</feature>
<dbReference type="GO" id="GO:0003682">
    <property type="term" value="F:chromatin binding"/>
    <property type="evidence" value="ECO:0007669"/>
    <property type="project" value="TreeGrafter"/>
</dbReference>
<dbReference type="Pfam" id="PF20946">
    <property type="entry name" value="Ctf4_C"/>
    <property type="match status" value="1"/>
</dbReference>
<sequence>MQSTQSEGLHVQIVHSGPTRCIHAPKSAGVDRLFTGGDDFLVRILPTLPLPGVEPHLIEDATEPVTSLDADSRFLVTASEDGSVRLYRHHPVDAEGNPISPTVLQSLLRREGLPLRCVALERSVKNGKSPRVAVCSDELIIKIIDVEDPRRIQLLDGHSRGLRWAAWSPVAPLLITCSTDGLARVTDLSDIEPKFVKSIEGILPITRAESDEASCAIWHPSGTYFVMPSKAHEIVVVSAANDSSAWSRLGTFYVSAAGPVPVPSGSITALAFSPNGRYLASATTNGQLTVWEAESRQAIRHKTADALVNAISWHPSKDALAWTDNEGTLARWSDVVGPTHPSPFEEISFDISKAARGSRGQIDDIFAGTGLSDDEDDDAPPGWDDDEDPNDFAGDEESRSHRYGGGQSSSRSYPRGAGSAGRGEAGMMIATTRPQPSFQSTSTPMRGQRCYLAYNLLGSVVAVEQESHQTISFESFDTSARRNFRFSDMNSISMASLAKQGILFASKQVGEQSSSIFFKPFGAVSNNLSSEWMFNLDHGEDVEVVGLGGSGLRTVSEDGWEDQDPSRSGVGVAVVATSKGYLRFLSASGMQLYLWAIGHPVVTLAVGARTAFVVYRRTGLPSGGFQVLGYKVIDLANFDEIQDDVLALSKDAHIRWVGFNDVHQPAFYDSNGTLFVLDRAHRSRQGRWVPSLDTKRILNSSGDASEAAVRAASTLAYWPIALTSTKLMVLLLKGGRTQPEVDGTRHMIQELELSVPLVHREGGTGPLEEKSLRDSLLAMTARDVKNCGIEEDDAQLDATTLEMASDKALLQLIQLACKADKHGRALDAARALHSTRTLEAALKIAAFFHLSSLAERMVALKEGLEGRSDRVEEESRRWCDPSVRGGPSYTNPALIDILTRVGARGGGVSSVDVRKRASAALSEDFLPSTSRTSAVLRAPSDRFDSVPSAPSSSSIVGNYNTTISTITARSPSVSRPDDYSMVIDDDEDLSSLGKENLYRASEKRKSPDHHDDSISEPASRGLVMPKAAKSLNPFARTSSNVANGGARGDKHNMHKSTSFFERIEPFEKESINKPAVGASVGKQSSLASFVYRKPDQSDASSIGTRREVFGETQYEGEGENDENGLRKGEESLQLAIEKAARQRRAADPINGDALPETMMQDSETMDSTVQV</sequence>
<keyword evidence="4" id="KW-0539">Nucleus</keyword>
<evidence type="ECO:0000259" key="8">
    <source>
        <dbReference type="Pfam" id="PF20946"/>
    </source>
</evidence>
<feature type="domain" description="WDHD1/CFT4 helical bundle" evidence="8">
    <location>
        <begin position="767"/>
        <end position="862"/>
    </location>
</feature>
<dbReference type="GO" id="GO:0006281">
    <property type="term" value="P:DNA repair"/>
    <property type="evidence" value="ECO:0007669"/>
    <property type="project" value="TreeGrafter"/>
</dbReference>
<dbReference type="GO" id="GO:0000278">
    <property type="term" value="P:mitotic cell cycle"/>
    <property type="evidence" value="ECO:0007669"/>
    <property type="project" value="TreeGrafter"/>
</dbReference>
<keyword evidence="2 5" id="KW-0853">WD repeat</keyword>
<dbReference type="InterPro" id="IPR057646">
    <property type="entry name" value="WD40_WDHD1_1st"/>
</dbReference>
<evidence type="ECO:0000256" key="2">
    <source>
        <dbReference type="ARBA" id="ARBA00022574"/>
    </source>
</evidence>
<feature type="repeat" description="WD" evidence="5">
    <location>
        <begin position="260"/>
        <end position="301"/>
    </location>
</feature>
<dbReference type="SUPFAM" id="SSF50978">
    <property type="entry name" value="WD40 repeat-like"/>
    <property type="match status" value="1"/>
</dbReference>
<dbReference type="InterPro" id="IPR001680">
    <property type="entry name" value="WD40_rpt"/>
</dbReference>
<feature type="region of interest" description="Disordered" evidence="6">
    <location>
        <begin position="364"/>
        <end position="423"/>
    </location>
</feature>
<feature type="domain" description="WDHD1 first WD40" evidence="9">
    <location>
        <begin position="31"/>
        <end position="329"/>
    </location>
</feature>
<dbReference type="Gene3D" id="2.130.10.10">
    <property type="entry name" value="YVTN repeat-like/Quinoprotein amine dehydrogenase"/>
    <property type="match status" value="2"/>
</dbReference>
<dbReference type="InterPro" id="IPR022100">
    <property type="entry name" value="WDHD1/CFT4_beta-prop_2nd"/>
</dbReference>
<dbReference type="Pfam" id="PF24817">
    <property type="entry name" value="WD40_WDHD1_1st"/>
    <property type="match status" value="1"/>
</dbReference>
<name>A0A077R6C2_9BASI</name>
<dbReference type="PROSITE" id="PS50294">
    <property type="entry name" value="WD_REPEATS_REGION"/>
    <property type="match status" value="1"/>
</dbReference>
<dbReference type="EMBL" id="HG529615">
    <property type="protein sequence ID" value="CDI54518.1"/>
    <property type="molecule type" value="Genomic_DNA"/>
</dbReference>
<feature type="compositionally biased region" description="Polar residues" evidence="6">
    <location>
        <begin position="1159"/>
        <end position="1171"/>
    </location>
</feature>
<dbReference type="PANTHER" id="PTHR19932:SF10">
    <property type="entry name" value="WD REPEAT AND HMG-BOX DNA-BINDING PROTEIN 1"/>
    <property type="match status" value="1"/>
</dbReference>